<dbReference type="InterPro" id="IPR012677">
    <property type="entry name" value="Nucleotide-bd_a/b_plait_sf"/>
</dbReference>
<accession>A0A1E4SFA3</accession>
<dbReference type="InterPro" id="IPR035979">
    <property type="entry name" value="RBD_domain_sf"/>
</dbReference>
<keyword evidence="7 8" id="KW-0539">Nucleus</keyword>
<dbReference type="GO" id="GO:0005543">
    <property type="term" value="F:phospholipid binding"/>
    <property type="evidence" value="ECO:0007669"/>
    <property type="project" value="TreeGrafter"/>
</dbReference>
<dbReference type="GO" id="GO:0006999">
    <property type="term" value="P:nuclear pore organization"/>
    <property type="evidence" value="ECO:0007669"/>
    <property type="project" value="TreeGrafter"/>
</dbReference>
<dbReference type="GeneID" id="30984449"/>
<keyword evidence="12" id="KW-1185">Reference proteome</keyword>
<dbReference type="GO" id="GO:0044613">
    <property type="term" value="C:nuclear pore central transport channel"/>
    <property type="evidence" value="ECO:0007669"/>
    <property type="project" value="TreeGrafter"/>
</dbReference>
<dbReference type="EMBL" id="KV453914">
    <property type="protein sequence ID" value="ODV78146.1"/>
    <property type="molecule type" value="Genomic_DNA"/>
</dbReference>
<evidence type="ECO:0000313" key="12">
    <source>
        <dbReference type="Proteomes" id="UP000094285"/>
    </source>
</evidence>
<dbReference type="STRING" id="984487.A0A1E4SFA3"/>
<evidence type="ECO:0000313" key="11">
    <source>
        <dbReference type="EMBL" id="ODV78146.1"/>
    </source>
</evidence>
<feature type="region of interest" description="Disordered" evidence="9">
    <location>
        <begin position="189"/>
        <end position="210"/>
    </location>
</feature>
<dbReference type="PANTHER" id="PTHR21527">
    <property type="entry name" value="NUCLEOPORIN NUP35"/>
    <property type="match status" value="1"/>
</dbReference>
<dbReference type="Pfam" id="PF05172">
    <property type="entry name" value="RRM_Nup35"/>
    <property type="match status" value="1"/>
</dbReference>
<feature type="region of interest" description="Disordered" evidence="9">
    <location>
        <begin position="43"/>
        <end position="80"/>
    </location>
</feature>
<dbReference type="GO" id="GO:0006607">
    <property type="term" value="P:NLS-bearing protein import into nucleus"/>
    <property type="evidence" value="ECO:0007669"/>
    <property type="project" value="TreeGrafter"/>
</dbReference>
<evidence type="ECO:0000256" key="4">
    <source>
        <dbReference type="ARBA" id="ARBA00022927"/>
    </source>
</evidence>
<evidence type="ECO:0000256" key="8">
    <source>
        <dbReference type="PROSITE-ProRule" id="PRU00804"/>
    </source>
</evidence>
<name>A0A1E4SFA3_9ASCO</name>
<dbReference type="AlphaFoldDB" id="A0A1E4SFA3"/>
<dbReference type="GO" id="GO:0044615">
    <property type="term" value="C:nuclear pore nuclear basket"/>
    <property type="evidence" value="ECO:0007669"/>
    <property type="project" value="TreeGrafter"/>
</dbReference>
<evidence type="ECO:0000256" key="6">
    <source>
        <dbReference type="ARBA" id="ARBA00023132"/>
    </source>
</evidence>
<keyword evidence="5" id="KW-0811">Translocation</keyword>
<protein>
    <submittedName>
        <fullName evidence="11">MPPN-domain-containing protein</fullName>
    </submittedName>
</protein>
<keyword evidence="3 8" id="KW-0509">mRNA transport</keyword>
<keyword evidence="6 8" id="KW-0906">Nuclear pore complex</keyword>
<comment type="subcellular location">
    <subcellularLocation>
        <location evidence="1">Nucleus</location>
        <location evidence="1">Nuclear pore complex</location>
    </subcellularLocation>
</comment>
<feature type="domain" description="RRM Nup35-type" evidence="10">
    <location>
        <begin position="214"/>
        <end position="315"/>
    </location>
</feature>
<dbReference type="RefSeq" id="XP_020063268.1">
    <property type="nucleotide sequence ID" value="XM_020210313.1"/>
</dbReference>
<dbReference type="SUPFAM" id="SSF54928">
    <property type="entry name" value="RNA-binding domain, RBD"/>
    <property type="match status" value="1"/>
</dbReference>
<evidence type="ECO:0000256" key="5">
    <source>
        <dbReference type="ARBA" id="ARBA00023010"/>
    </source>
</evidence>
<feature type="compositionally biased region" description="Low complexity" evidence="9">
    <location>
        <begin position="58"/>
        <end position="77"/>
    </location>
</feature>
<reference evidence="12" key="1">
    <citation type="submission" date="2016-05" db="EMBL/GenBank/DDBJ databases">
        <title>Comparative genomics of biotechnologically important yeasts.</title>
        <authorList>
            <consortium name="DOE Joint Genome Institute"/>
            <person name="Riley R."/>
            <person name="Haridas S."/>
            <person name="Wolfe K.H."/>
            <person name="Lopes M.R."/>
            <person name="Hittinger C.T."/>
            <person name="Goker M."/>
            <person name="Salamov A."/>
            <person name="Wisecaver J."/>
            <person name="Long T.M."/>
            <person name="Aerts A.L."/>
            <person name="Barry K."/>
            <person name="Choi C."/>
            <person name="Clum A."/>
            <person name="Coughlan A.Y."/>
            <person name="Deshpande S."/>
            <person name="Douglass A.P."/>
            <person name="Hanson S.J."/>
            <person name="Klenk H.-P."/>
            <person name="Labutti K."/>
            <person name="Lapidus A."/>
            <person name="Lindquist E."/>
            <person name="Lipzen A."/>
            <person name="Meier-Kolthoff J.P."/>
            <person name="Ohm R.A."/>
            <person name="Otillar R.P."/>
            <person name="Pangilinan J."/>
            <person name="Peng Y."/>
            <person name="Rokas A."/>
            <person name="Rosa C.A."/>
            <person name="Scheuner C."/>
            <person name="Sibirny A.A."/>
            <person name="Slot J.C."/>
            <person name="Stielow J.B."/>
            <person name="Sun H."/>
            <person name="Kurtzman C.P."/>
            <person name="Blackwell M."/>
            <person name="Grigoriev I.V."/>
            <person name="Jeffries T.W."/>
        </authorList>
    </citation>
    <scope>NUCLEOTIDE SEQUENCE [LARGE SCALE GENOMIC DNA]</scope>
    <source>
        <strain evidence="12">NRRL Y-17324</strain>
    </source>
</reference>
<dbReference type="GO" id="GO:0051028">
    <property type="term" value="P:mRNA transport"/>
    <property type="evidence" value="ECO:0007669"/>
    <property type="project" value="UniProtKB-UniRule"/>
</dbReference>
<keyword evidence="4" id="KW-0653">Protein transport</keyword>
<sequence>MSTLFTQSAITGPASNDQALVANNQPEWFQNQKKRTIPNHLVPKKKTGFHINSSVTNKSSKSAGAGGRRVASGSFSSKDSGQVTIASKDQFNIMSFGSQQRKAISQGSIVDRNSRVGTLFDTTGLNDTTRFDDTINETYEDFGTAGDDLPPSRSIYDLNDEILVSLNKPAQQIDSFINKDPKDFANVFNRQDDSESSNNATAAQERRKSINPLTNNESAVLIFGYPESLAPQVIQHFKEFGDVLEDFDSHQKRYTLVSTKNPQRNTIVPIFSGKNWIKVTYDNPGSALEALQDNGSVFNGILLGVIPYSKHSIEKLQKRTLVDSEDIGGGNITLNDLNTTRNEINNGSISPGSAQTPANTVSNNTSYTSRLDIKDGSQFFLKSEGEQVKSNGSSNEKPLGIFGTISKYVFGFHEL</sequence>
<dbReference type="InterPro" id="IPR007846">
    <property type="entry name" value="RRM_NUP35_dom"/>
</dbReference>
<organism evidence="11 12">
    <name type="scientific">Suhomyces tanzawaensis NRRL Y-17324</name>
    <dbReference type="NCBI Taxonomy" id="984487"/>
    <lineage>
        <taxon>Eukaryota</taxon>
        <taxon>Fungi</taxon>
        <taxon>Dikarya</taxon>
        <taxon>Ascomycota</taxon>
        <taxon>Saccharomycotina</taxon>
        <taxon>Pichiomycetes</taxon>
        <taxon>Debaryomycetaceae</taxon>
        <taxon>Suhomyces</taxon>
    </lineage>
</organism>
<evidence type="ECO:0000256" key="1">
    <source>
        <dbReference type="ARBA" id="ARBA00004567"/>
    </source>
</evidence>
<evidence type="ECO:0000256" key="3">
    <source>
        <dbReference type="ARBA" id="ARBA00022816"/>
    </source>
</evidence>
<feature type="region of interest" description="Disordered" evidence="9">
    <location>
        <begin position="338"/>
        <end position="367"/>
    </location>
</feature>
<evidence type="ECO:0000256" key="7">
    <source>
        <dbReference type="ARBA" id="ARBA00023242"/>
    </source>
</evidence>
<dbReference type="PROSITE" id="PS51472">
    <property type="entry name" value="RRM_NUP35"/>
    <property type="match status" value="1"/>
</dbReference>
<dbReference type="Proteomes" id="UP000094285">
    <property type="component" value="Unassembled WGS sequence"/>
</dbReference>
<dbReference type="CDD" id="cd12721">
    <property type="entry name" value="RRM_Nup53p_fungi"/>
    <property type="match status" value="1"/>
</dbReference>
<dbReference type="OrthoDB" id="1733656at2759"/>
<gene>
    <name evidence="11" type="ORF">CANTADRAFT_54321</name>
</gene>
<dbReference type="PANTHER" id="PTHR21527:SF6">
    <property type="entry name" value="NUCLEOPORIN NUP35"/>
    <property type="match status" value="1"/>
</dbReference>
<keyword evidence="2 8" id="KW-0813">Transport</keyword>
<evidence type="ECO:0000259" key="10">
    <source>
        <dbReference type="PROSITE" id="PS51472"/>
    </source>
</evidence>
<evidence type="ECO:0000256" key="2">
    <source>
        <dbReference type="ARBA" id="ARBA00022448"/>
    </source>
</evidence>
<dbReference type="GO" id="GO:0017056">
    <property type="term" value="F:structural constituent of nuclear pore"/>
    <property type="evidence" value="ECO:0007669"/>
    <property type="project" value="TreeGrafter"/>
</dbReference>
<proteinExistence type="predicted"/>
<evidence type="ECO:0000256" key="9">
    <source>
        <dbReference type="SAM" id="MobiDB-lite"/>
    </source>
</evidence>
<dbReference type="Gene3D" id="3.30.70.330">
    <property type="match status" value="1"/>
</dbReference>
<dbReference type="GO" id="GO:0003676">
    <property type="term" value="F:nucleic acid binding"/>
    <property type="evidence" value="ECO:0007669"/>
    <property type="project" value="InterPro"/>
</dbReference>